<evidence type="ECO:0000256" key="2">
    <source>
        <dbReference type="SAM" id="Phobius"/>
    </source>
</evidence>
<organism evidence="3 4">
    <name type="scientific">Paenibacillus amylolyticus</name>
    <dbReference type="NCBI Taxonomy" id="1451"/>
    <lineage>
        <taxon>Bacteria</taxon>
        <taxon>Bacillati</taxon>
        <taxon>Bacillota</taxon>
        <taxon>Bacilli</taxon>
        <taxon>Bacillales</taxon>
        <taxon>Paenibacillaceae</taxon>
        <taxon>Paenibacillus</taxon>
    </lineage>
</organism>
<feature type="transmembrane region" description="Helical" evidence="2">
    <location>
        <begin position="272"/>
        <end position="289"/>
    </location>
</feature>
<feature type="transmembrane region" description="Helical" evidence="2">
    <location>
        <begin position="39"/>
        <end position="56"/>
    </location>
</feature>
<feature type="transmembrane region" description="Helical" evidence="2">
    <location>
        <begin position="295"/>
        <end position="313"/>
    </location>
</feature>
<evidence type="ECO:0000256" key="1">
    <source>
        <dbReference type="SAM" id="MobiDB-lite"/>
    </source>
</evidence>
<comment type="caution">
    <text evidence="3">The sequence shown here is derived from an EMBL/GenBank/DDBJ whole genome shotgun (WGS) entry which is preliminary data.</text>
</comment>
<feature type="transmembrane region" description="Helical" evidence="2">
    <location>
        <begin position="246"/>
        <end position="265"/>
    </location>
</feature>
<keyword evidence="2" id="KW-0472">Membrane</keyword>
<dbReference type="Proteomes" id="UP000323664">
    <property type="component" value="Unassembled WGS sequence"/>
</dbReference>
<dbReference type="OrthoDB" id="2661435at2"/>
<accession>A0A5M9WNC6</accession>
<dbReference type="AlphaFoldDB" id="A0A5M9WNC6"/>
<gene>
    <name evidence="3" type="ORF">EC604_04335</name>
</gene>
<feature type="compositionally biased region" description="Basic and acidic residues" evidence="1">
    <location>
        <begin position="463"/>
        <end position="473"/>
    </location>
</feature>
<feature type="transmembrane region" description="Helical" evidence="2">
    <location>
        <begin position="220"/>
        <end position="240"/>
    </location>
</feature>
<sequence length="492" mass="55416">MRYVLTDGHASSQFYHSVLVQRQLAPILQEAWLKQLMELIIWVLLGIIVVQLLLWVRGRLNKGPFRDEEVEQADPLFLAYLRSKGRLKLKDTQATMFQLIRKGILSMTIVKIKGRYRNDPGESNPQLRPKTTLEYSVQSSAVNGTPDEQGLLDWLFSTYGFGKQRLRLDALAGPSNGESKRREAMKYYQLKEKALSKGVQSWKEQVVETRDWGQLIRTPMLLRLLVYVMFPILMLLTGIVCFAERVSVPGVMGLAVTVVIWFLVIRKIHVRLLYQAACVGLMISLTVAIDGNSTFTSSLYGIIFLSIFVRLFLPAREVAPSARDWEASMRHWRKRYKKGIPVERLRESAEVLEQIIQTALVLGIGSRCVRKTDWSVLQQHHDPELRRLADRKPASDNSVPGSTILKHAPLLVLALHLRGMFKPMSAAEFPFDRTNYVFATIFPESGGSGGHAPVYTDSYSGGSREHSHDHHDSSSGGHHHGSDSGDSGRGGD</sequence>
<reference evidence="3 4" key="1">
    <citation type="journal article" date="2019" name="J. Ind. Microbiol. Biotechnol.">
        <title>Paenibacillus amylolyticus 27C64 has a diverse set of carbohydrate-active enzymes and complete pectin deconstruction system.</title>
        <authorList>
            <person name="Keggi C."/>
            <person name="Doran-Peterson J."/>
        </authorList>
    </citation>
    <scope>NUCLEOTIDE SEQUENCE [LARGE SCALE GENOMIC DNA]</scope>
    <source>
        <strain evidence="3 4">27C64</strain>
    </source>
</reference>
<keyword evidence="2" id="KW-1133">Transmembrane helix</keyword>
<protein>
    <submittedName>
        <fullName evidence="3">DUF2207 domain-containing protein</fullName>
    </submittedName>
</protein>
<evidence type="ECO:0000313" key="3">
    <source>
        <dbReference type="EMBL" id="KAA8783071.1"/>
    </source>
</evidence>
<keyword evidence="2" id="KW-0812">Transmembrane</keyword>
<proteinExistence type="predicted"/>
<name>A0A5M9WNC6_PAEAM</name>
<dbReference type="EMBL" id="RIAS01000002">
    <property type="protein sequence ID" value="KAA8783071.1"/>
    <property type="molecule type" value="Genomic_DNA"/>
</dbReference>
<evidence type="ECO:0000313" key="4">
    <source>
        <dbReference type="Proteomes" id="UP000323664"/>
    </source>
</evidence>
<feature type="region of interest" description="Disordered" evidence="1">
    <location>
        <begin position="450"/>
        <end position="492"/>
    </location>
</feature>
<dbReference type="RefSeq" id="WP_123062973.1">
    <property type="nucleotide sequence ID" value="NZ_RIAS01000002.1"/>
</dbReference>